<comment type="caution">
    <text evidence="1">The sequence shown here is derived from an EMBL/GenBank/DDBJ whole genome shotgun (WGS) entry which is preliminary data.</text>
</comment>
<sequence>MGEPKNFIFYEHEDTYDSNANKCTCGSRNRDTCRCDVRKKDRDKCNYKKSRLFCTTSNEKVVIESETQFQLRLTLAELEVCNEGCSPVLHDICGVLHSLILPVDTPEPVTPAVNLQFRIIDEFGREVCQRHISFAFDITPPRDANGTDPLFINLPFCIKCCDLPRSCDPKTTYRLQVDSLDQPPELLTVVIRDATWTAIVWEDDEEK</sequence>
<evidence type="ECO:0000313" key="2">
    <source>
        <dbReference type="Proteomes" id="UP001597301"/>
    </source>
</evidence>
<organism evidence="1 2">
    <name type="scientific">Siminovitchia sediminis</name>
    <dbReference type="NCBI Taxonomy" id="1274353"/>
    <lineage>
        <taxon>Bacteria</taxon>
        <taxon>Bacillati</taxon>
        <taxon>Bacillota</taxon>
        <taxon>Bacilli</taxon>
        <taxon>Bacillales</taxon>
        <taxon>Bacillaceae</taxon>
        <taxon>Siminovitchia</taxon>
    </lineage>
</organism>
<evidence type="ECO:0000313" key="1">
    <source>
        <dbReference type="EMBL" id="MFD1707910.1"/>
    </source>
</evidence>
<dbReference type="Proteomes" id="UP001597301">
    <property type="component" value="Unassembled WGS sequence"/>
</dbReference>
<reference evidence="2" key="1">
    <citation type="journal article" date="2019" name="Int. J. Syst. Evol. Microbiol.">
        <title>The Global Catalogue of Microorganisms (GCM) 10K type strain sequencing project: providing services to taxonomists for standard genome sequencing and annotation.</title>
        <authorList>
            <consortium name="The Broad Institute Genomics Platform"/>
            <consortium name="The Broad Institute Genome Sequencing Center for Infectious Disease"/>
            <person name="Wu L."/>
            <person name="Ma J."/>
        </authorList>
    </citation>
    <scope>NUCLEOTIDE SEQUENCE [LARGE SCALE GENOMIC DNA]</scope>
    <source>
        <strain evidence="2">CGMCC 1.12295</strain>
    </source>
</reference>
<dbReference type="EMBL" id="JBHUEO010000048">
    <property type="protein sequence ID" value="MFD1707910.1"/>
    <property type="molecule type" value="Genomic_DNA"/>
</dbReference>
<gene>
    <name evidence="1" type="ORF">ACFSCZ_14385</name>
</gene>
<proteinExistence type="predicted"/>
<keyword evidence="2" id="KW-1185">Reference proteome</keyword>
<name>A0ABW4KIU6_9BACI</name>
<accession>A0ABW4KIU6</accession>
<protein>
    <submittedName>
        <fullName evidence="1">Uncharacterized protein</fullName>
    </submittedName>
</protein>
<dbReference type="RefSeq" id="WP_380774777.1">
    <property type="nucleotide sequence ID" value="NZ_JBHUEO010000048.1"/>
</dbReference>